<keyword evidence="1" id="KW-0802">TPR repeat</keyword>
<dbReference type="OrthoDB" id="1090267at2"/>
<dbReference type="Gene3D" id="1.10.10.10">
    <property type="entry name" value="Winged helix-like DNA-binding domain superfamily/Winged helix DNA-binding domain"/>
    <property type="match status" value="1"/>
</dbReference>
<dbReference type="InterPro" id="IPR011990">
    <property type="entry name" value="TPR-like_helical_dom_sf"/>
</dbReference>
<sequence>MISNKLHAYKLNLSIILLFYSFALFASEIKQDSIRLSLMKRFDIAKKIRYQNPDSSIVLLEEVHGEFIKIKDTTQAIKVLLDIADIYSHQAKYAKSYEILWQSLFLADDINDDAVDAVIYLKIGRLYGFYRRKSEAIKHLKNSLEINKKLVKERIMDKANLVHNYYALCCTYREFNRPKIVEKYLDSCYSHYAKIPNQIDEIALSFVKAYVLGENNQNKEALELLKEIEPKYLQESPSFLVPVYDYWGDIYHKQGNIDESLNYYLKALKISKTYFSHIDFEPILYYKLSKIHLKLGHYAKAFQYQETANNLDIKYFDSRSENNRPLLEIKDEFLLQKEQHKNLIQKQRLEQLEQEDKILLLQRVILSITILFLIVIGIIYFKQLRTRHLAEKELIKRNKELEIKMAKELLDVKNKELATSALQLIEKDIFLKDLKMKMKNISGNAQVLEIKKTLRSMSINNNNNWEDFKLRFTSINESFYKQLTDKYSNLSQNELKLCALIKLNFSSKDISKLLGITVESVHSNRYILRKKMNLSRKVNLEDYIGSL</sequence>
<dbReference type="AlphaFoldDB" id="A0A4V3P598"/>
<dbReference type="Gene3D" id="1.25.40.10">
    <property type="entry name" value="Tetratricopeptide repeat domain"/>
    <property type="match status" value="2"/>
</dbReference>
<evidence type="ECO:0000313" key="4">
    <source>
        <dbReference type="EMBL" id="TGV04374.1"/>
    </source>
</evidence>
<dbReference type="InterPro" id="IPR016032">
    <property type="entry name" value="Sig_transdc_resp-reg_C-effctor"/>
</dbReference>
<evidence type="ECO:0000256" key="2">
    <source>
        <dbReference type="SAM" id="Coils"/>
    </source>
</evidence>
<keyword evidence="5" id="KW-1185">Reference proteome</keyword>
<dbReference type="SMART" id="SM00028">
    <property type="entry name" value="TPR"/>
    <property type="match status" value="4"/>
</dbReference>
<keyword evidence="3" id="KW-0812">Transmembrane</keyword>
<reference evidence="4 5" key="1">
    <citation type="submission" date="2019-04" db="EMBL/GenBank/DDBJ databases">
        <authorList>
            <person name="Liu A."/>
        </authorList>
    </citation>
    <scope>NUCLEOTIDE SEQUENCE [LARGE SCALE GENOMIC DNA]</scope>
    <source>
        <strain evidence="4 5">RZ03</strain>
    </source>
</reference>
<comment type="caution">
    <text evidence="4">The sequence shown here is derived from an EMBL/GenBank/DDBJ whole genome shotgun (WGS) entry which is preliminary data.</text>
</comment>
<feature type="coiled-coil region" evidence="2">
    <location>
        <begin position="396"/>
        <end position="451"/>
    </location>
</feature>
<feature type="repeat" description="TPR" evidence="1">
    <location>
        <begin position="241"/>
        <end position="274"/>
    </location>
</feature>
<dbReference type="InterPro" id="IPR019734">
    <property type="entry name" value="TPR_rpt"/>
</dbReference>
<dbReference type="SUPFAM" id="SSF48452">
    <property type="entry name" value="TPR-like"/>
    <property type="match status" value="2"/>
</dbReference>
<keyword evidence="2" id="KW-0175">Coiled coil</keyword>
<proteinExistence type="predicted"/>
<dbReference type="PROSITE" id="PS50005">
    <property type="entry name" value="TPR"/>
    <property type="match status" value="1"/>
</dbReference>
<protein>
    <submittedName>
        <fullName evidence="4">Tetratricopeptide repeat protein</fullName>
    </submittedName>
</protein>
<evidence type="ECO:0000256" key="1">
    <source>
        <dbReference type="PROSITE-ProRule" id="PRU00339"/>
    </source>
</evidence>
<dbReference type="GO" id="GO:0003677">
    <property type="term" value="F:DNA binding"/>
    <property type="evidence" value="ECO:0007669"/>
    <property type="project" value="InterPro"/>
</dbReference>
<dbReference type="EMBL" id="SRSO01000002">
    <property type="protein sequence ID" value="TGV04374.1"/>
    <property type="molecule type" value="Genomic_DNA"/>
</dbReference>
<dbReference type="GO" id="GO:0006355">
    <property type="term" value="P:regulation of DNA-templated transcription"/>
    <property type="evidence" value="ECO:0007669"/>
    <property type="project" value="InterPro"/>
</dbReference>
<dbReference type="RefSeq" id="WP_135875081.1">
    <property type="nucleotide sequence ID" value="NZ_SRSO01000002.1"/>
</dbReference>
<evidence type="ECO:0000313" key="5">
    <source>
        <dbReference type="Proteomes" id="UP000307602"/>
    </source>
</evidence>
<keyword evidence="3" id="KW-1133">Transmembrane helix</keyword>
<evidence type="ECO:0000256" key="3">
    <source>
        <dbReference type="SAM" id="Phobius"/>
    </source>
</evidence>
<accession>A0A4V3P598</accession>
<dbReference type="SUPFAM" id="SSF46894">
    <property type="entry name" value="C-terminal effector domain of the bipartite response regulators"/>
    <property type="match status" value="1"/>
</dbReference>
<gene>
    <name evidence="4" type="ORF">EM932_02305</name>
</gene>
<dbReference type="InterPro" id="IPR036388">
    <property type="entry name" value="WH-like_DNA-bd_sf"/>
</dbReference>
<dbReference type="Pfam" id="PF13424">
    <property type="entry name" value="TPR_12"/>
    <property type="match status" value="1"/>
</dbReference>
<keyword evidence="3" id="KW-0472">Membrane</keyword>
<dbReference type="Proteomes" id="UP000307602">
    <property type="component" value="Unassembled WGS sequence"/>
</dbReference>
<organism evidence="4 5">
    <name type="scientific">Flavivirga rizhaonensis</name>
    <dbReference type="NCBI Taxonomy" id="2559571"/>
    <lineage>
        <taxon>Bacteria</taxon>
        <taxon>Pseudomonadati</taxon>
        <taxon>Bacteroidota</taxon>
        <taxon>Flavobacteriia</taxon>
        <taxon>Flavobacteriales</taxon>
        <taxon>Flavobacteriaceae</taxon>
        <taxon>Flavivirga</taxon>
    </lineage>
</organism>
<feature type="transmembrane region" description="Helical" evidence="3">
    <location>
        <begin position="360"/>
        <end position="381"/>
    </location>
</feature>
<name>A0A4V3P598_9FLAO</name>